<keyword evidence="1" id="KW-0863">Zinc-finger</keyword>
<dbReference type="PROSITE" id="PS50158">
    <property type="entry name" value="ZF_CCHC"/>
    <property type="match status" value="1"/>
</dbReference>
<feature type="compositionally biased region" description="Basic and acidic residues" evidence="2">
    <location>
        <begin position="183"/>
        <end position="197"/>
    </location>
</feature>
<sequence length="262" mass="29818">MKRNPALGQKERTKGSDKIGSMMMRSGSEVVIVPSPKPREATVMCLNRMSFKLIKAVKPTSKSHSTRCFKCHRIGHYANKCQKQRPLVTLENENIETEPEKEDLLPIFDDFTYEPMAGLDEEQIRGHQANQEESSSIQKTDRTQGMRENILEERENDVPRFVDQSIGADQHGHLDVLNNFTELRLEPRPDDRTDRTGARLPQPTRHPKTHGRARLSLGREETKDGHAFSSGGPSGQSRKRPYLYPVHISGFEEPGHYLKGHL</sequence>
<dbReference type="AlphaFoldDB" id="A0A8S9NMS5"/>
<feature type="region of interest" description="Disordered" evidence="2">
    <location>
        <begin position="125"/>
        <end position="144"/>
    </location>
</feature>
<dbReference type="InterPro" id="IPR001878">
    <property type="entry name" value="Znf_CCHC"/>
</dbReference>
<evidence type="ECO:0000259" key="3">
    <source>
        <dbReference type="PROSITE" id="PS50158"/>
    </source>
</evidence>
<feature type="compositionally biased region" description="Basic and acidic residues" evidence="2">
    <location>
        <begin position="217"/>
        <end position="226"/>
    </location>
</feature>
<dbReference type="Proteomes" id="UP000712600">
    <property type="component" value="Unassembled WGS sequence"/>
</dbReference>
<feature type="region of interest" description="Disordered" evidence="2">
    <location>
        <begin position="1"/>
        <end position="20"/>
    </location>
</feature>
<dbReference type="SUPFAM" id="SSF57756">
    <property type="entry name" value="Retrovirus zinc finger-like domains"/>
    <property type="match status" value="1"/>
</dbReference>
<dbReference type="GO" id="GO:0003676">
    <property type="term" value="F:nucleic acid binding"/>
    <property type="evidence" value="ECO:0007669"/>
    <property type="project" value="InterPro"/>
</dbReference>
<gene>
    <name evidence="4" type="ORF">F2Q69_00043237</name>
</gene>
<feature type="compositionally biased region" description="Polar residues" evidence="2">
    <location>
        <begin position="128"/>
        <end position="138"/>
    </location>
</feature>
<comment type="caution">
    <text evidence="4">The sequence shown here is derived from an EMBL/GenBank/DDBJ whole genome shotgun (WGS) entry which is preliminary data.</text>
</comment>
<evidence type="ECO:0000313" key="4">
    <source>
        <dbReference type="EMBL" id="KAF3502928.1"/>
    </source>
</evidence>
<reference evidence="4" key="1">
    <citation type="submission" date="2019-12" db="EMBL/GenBank/DDBJ databases">
        <title>Genome sequencing and annotation of Brassica cretica.</title>
        <authorList>
            <person name="Studholme D.J."/>
            <person name="Sarris P."/>
        </authorList>
    </citation>
    <scope>NUCLEOTIDE SEQUENCE</scope>
    <source>
        <strain evidence="4">PFS-109/04</strain>
        <tissue evidence="4">Leaf</tissue>
    </source>
</reference>
<name>A0A8S9NMS5_BRACR</name>
<evidence type="ECO:0000256" key="1">
    <source>
        <dbReference type="PROSITE-ProRule" id="PRU00047"/>
    </source>
</evidence>
<protein>
    <recommendedName>
        <fullName evidence="3">CCHC-type domain-containing protein</fullName>
    </recommendedName>
</protein>
<organism evidence="4 5">
    <name type="scientific">Brassica cretica</name>
    <name type="common">Mustard</name>
    <dbReference type="NCBI Taxonomy" id="69181"/>
    <lineage>
        <taxon>Eukaryota</taxon>
        <taxon>Viridiplantae</taxon>
        <taxon>Streptophyta</taxon>
        <taxon>Embryophyta</taxon>
        <taxon>Tracheophyta</taxon>
        <taxon>Spermatophyta</taxon>
        <taxon>Magnoliopsida</taxon>
        <taxon>eudicotyledons</taxon>
        <taxon>Gunneridae</taxon>
        <taxon>Pentapetalae</taxon>
        <taxon>rosids</taxon>
        <taxon>malvids</taxon>
        <taxon>Brassicales</taxon>
        <taxon>Brassicaceae</taxon>
        <taxon>Brassiceae</taxon>
        <taxon>Brassica</taxon>
    </lineage>
</organism>
<evidence type="ECO:0000256" key="2">
    <source>
        <dbReference type="SAM" id="MobiDB-lite"/>
    </source>
</evidence>
<dbReference type="InterPro" id="IPR036875">
    <property type="entry name" value="Znf_CCHC_sf"/>
</dbReference>
<feature type="domain" description="CCHC-type" evidence="3">
    <location>
        <begin position="67"/>
        <end position="83"/>
    </location>
</feature>
<keyword evidence="1" id="KW-0479">Metal-binding</keyword>
<accession>A0A8S9NMS5</accession>
<dbReference type="GO" id="GO:0008270">
    <property type="term" value="F:zinc ion binding"/>
    <property type="evidence" value="ECO:0007669"/>
    <property type="project" value="UniProtKB-KW"/>
</dbReference>
<dbReference type="Gene3D" id="4.10.60.10">
    <property type="entry name" value="Zinc finger, CCHC-type"/>
    <property type="match status" value="1"/>
</dbReference>
<keyword evidence="1" id="KW-0862">Zinc</keyword>
<feature type="region of interest" description="Disordered" evidence="2">
    <location>
        <begin position="180"/>
        <end position="241"/>
    </location>
</feature>
<proteinExistence type="predicted"/>
<dbReference type="EMBL" id="QGKX02001621">
    <property type="protein sequence ID" value="KAF3502928.1"/>
    <property type="molecule type" value="Genomic_DNA"/>
</dbReference>
<evidence type="ECO:0000313" key="5">
    <source>
        <dbReference type="Proteomes" id="UP000712600"/>
    </source>
</evidence>